<dbReference type="Proteomes" id="UP000002318">
    <property type="component" value="Chromosome"/>
</dbReference>
<keyword evidence="1" id="KW-0472">Membrane</keyword>
<dbReference type="eggNOG" id="ENOG5034CB1">
    <property type="taxonomic scope" value="Bacteria"/>
</dbReference>
<evidence type="ECO:0000256" key="1">
    <source>
        <dbReference type="SAM" id="Phobius"/>
    </source>
</evidence>
<dbReference type="AlphaFoldDB" id="E1R3F4"/>
<organism evidence="2 3">
    <name type="scientific">Sediminispirochaeta smaragdinae (strain DSM 11293 / JCM 15392 / SEBR 4228)</name>
    <name type="common">Spirochaeta smaragdinae</name>
    <dbReference type="NCBI Taxonomy" id="573413"/>
    <lineage>
        <taxon>Bacteria</taxon>
        <taxon>Pseudomonadati</taxon>
        <taxon>Spirochaetota</taxon>
        <taxon>Spirochaetia</taxon>
        <taxon>Spirochaetales</taxon>
        <taxon>Spirochaetaceae</taxon>
        <taxon>Sediminispirochaeta</taxon>
    </lineage>
</organism>
<gene>
    <name evidence="2" type="ordered locus">Spirs_2471</name>
</gene>
<dbReference type="STRING" id="573413.Spirs_2471"/>
<feature type="transmembrane region" description="Helical" evidence="1">
    <location>
        <begin position="109"/>
        <end position="128"/>
    </location>
</feature>
<keyword evidence="1" id="KW-0812">Transmembrane</keyword>
<proteinExistence type="predicted"/>
<dbReference type="HOGENOM" id="CLU_155923_0_0_12"/>
<dbReference type="EMBL" id="CP002116">
    <property type="protein sequence ID" value="ADK81585.1"/>
    <property type="molecule type" value="Genomic_DNA"/>
</dbReference>
<dbReference type="RefSeq" id="WP_013255048.1">
    <property type="nucleotide sequence ID" value="NC_014364.1"/>
</dbReference>
<dbReference type="KEGG" id="ssm:Spirs_2471"/>
<evidence type="ECO:0000313" key="3">
    <source>
        <dbReference type="Proteomes" id="UP000002318"/>
    </source>
</evidence>
<evidence type="ECO:0000313" key="2">
    <source>
        <dbReference type="EMBL" id="ADK81585.1"/>
    </source>
</evidence>
<keyword evidence="3" id="KW-1185">Reference proteome</keyword>
<sequence length="135" mass="14958">MTRPLVVRIVVFLILLCFVATLLPADDTEDTASDESDYEPYSASEFPQWALDLRRAEVIFFGSLPFTLLLSTLGFDSYNYVAHDFDTDYVPFYSTGSGEYLVDSEERTYRILAAVGGSLLLALVDYIIGASSGGR</sequence>
<name>E1R3F4_SEDSS</name>
<dbReference type="OrthoDB" id="362894at2"/>
<keyword evidence="1" id="KW-1133">Transmembrane helix</keyword>
<reference evidence="2 3" key="1">
    <citation type="journal article" date="2010" name="Stand. Genomic Sci.">
        <title>Complete genome sequence of Spirochaeta smaragdinae type strain (SEBR 4228).</title>
        <authorList>
            <person name="Mavromatis K."/>
            <person name="Yasawong M."/>
            <person name="Chertkov O."/>
            <person name="Lapidus A."/>
            <person name="Lucas S."/>
            <person name="Nolan M."/>
            <person name="Del Rio T.G."/>
            <person name="Tice H."/>
            <person name="Cheng J.F."/>
            <person name="Pitluck S."/>
            <person name="Liolios K."/>
            <person name="Ivanova N."/>
            <person name="Tapia R."/>
            <person name="Han C."/>
            <person name="Bruce D."/>
            <person name="Goodwin L."/>
            <person name="Pati A."/>
            <person name="Chen A."/>
            <person name="Palaniappan K."/>
            <person name="Land M."/>
            <person name="Hauser L."/>
            <person name="Chang Y.J."/>
            <person name="Jeffries C.D."/>
            <person name="Detter J.C."/>
            <person name="Rohde M."/>
            <person name="Brambilla E."/>
            <person name="Spring S."/>
            <person name="Goker M."/>
            <person name="Sikorski J."/>
            <person name="Woyke T."/>
            <person name="Bristow J."/>
            <person name="Eisen J.A."/>
            <person name="Markowitz V."/>
            <person name="Hugenholtz P."/>
            <person name="Klenk H.P."/>
            <person name="Kyrpides N.C."/>
        </authorList>
    </citation>
    <scope>NUCLEOTIDE SEQUENCE [LARGE SCALE GENOMIC DNA]</scope>
    <source>
        <strain evidence="3">DSM 11293 / JCM 15392 / SEBR 4228</strain>
    </source>
</reference>
<protein>
    <submittedName>
        <fullName evidence="2">Uncharacterized protein</fullName>
    </submittedName>
</protein>
<accession>E1R3F4</accession>